<protein>
    <submittedName>
        <fullName evidence="2">Uncharacterized protein</fullName>
    </submittedName>
</protein>
<dbReference type="AlphaFoldDB" id="A0A2N9KAE2"/>
<evidence type="ECO:0000313" key="3">
    <source>
        <dbReference type="Proteomes" id="UP000237923"/>
    </source>
</evidence>
<dbReference type="EMBL" id="OKQU01000001">
    <property type="protein sequence ID" value="SPE07489.1"/>
    <property type="molecule type" value="Genomic_DNA"/>
</dbReference>
<evidence type="ECO:0000313" key="2">
    <source>
        <dbReference type="EMBL" id="SPE07489.1"/>
    </source>
</evidence>
<reference evidence="2 3" key="1">
    <citation type="submission" date="2018-02" db="EMBL/GenBank/DDBJ databases">
        <authorList>
            <person name="Cohen D.B."/>
            <person name="Kent A.D."/>
        </authorList>
    </citation>
    <scope>NUCLEOTIDE SEQUENCE [LARGE SCALE GENOMIC DNA]</scope>
    <source>
        <strain evidence="2 3">CECT 9216</strain>
    </source>
</reference>
<reference evidence="1 4" key="2">
    <citation type="submission" date="2018-02" db="EMBL/GenBank/DDBJ databases">
        <authorList>
            <person name="Rodrigo-Torres L."/>
            <person name="Arahal R. D."/>
            <person name="Lucena T."/>
        </authorList>
    </citation>
    <scope>NUCLEOTIDE SEQUENCE [LARGE SCALE GENOMIC DNA]</scope>
    <source>
        <strain evidence="1 4">CECT 8486</strain>
    </source>
</reference>
<dbReference type="Proteomes" id="UP000239237">
    <property type="component" value="Unassembled WGS sequence"/>
</dbReference>
<proteinExistence type="predicted"/>
<evidence type="ECO:0000313" key="4">
    <source>
        <dbReference type="Proteomes" id="UP000239237"/>
    </source>
</evidence>
<evidence type="ECO:0000313" key="1">
    <source>
        <dbReference type="EMBL" id="SPD92210.1"/>
    </source>
</evidence>
<accession>A0A2N9KAE2</accession>
<dbReference type="EMBL" id="OKQR01000001">
    <property type="protein sequence ID" value="SPD92210.1"/>
    <property type="molecule type" value="Genomic_DNA"/>
</dbReference>
<gene>
    <name evidence="1" type="ORF">LES8486_01221</name>
    <name evidence="2" type="ORF">LES9216_01368</name>
</gene>
<organism evidence="2 3">
    <name type="scientific">Leuconostoc suionicum</name>
    <dbReference type="NCBI Taxonomy" id="1511761"/>
    <lineage>
        <taxon>Bacteria</taxon>
        <taxon>Bacillati</taxon>
        <taxon>Bacillota</taxon>
        <taxon>Bacilli</taxon>
        <taxon>Lactobacillales</taxon>
        <taxon>Lactobacillaceae</taxon>
        <taxon>Leuconostoc</taxon>
    </lineage>
</organism>
<dbReference type="Proteomes" id="UP000237923">
    <property type="component" value="Unassembled WGS sequence"/>
</dbReference>
<keyword evidence="4" id="KW-1185">Reference proteome</keyword>
<sequence length="31" mass="3868">MTDTWTNRGILISYFREMIDLQIKYMNKRET</sequence>
<name>A0A2N9KAE2_9LACO</name>